<comment type="cofactor">
    <cofactor evidence="1">
        <name>FAD</name>
        <dbReference type="ChEBI" id="CHEBI:57692"/>
    </cofactor>
</comment>
<proteinExistence type="predicted"/>
<comment type="caution">
    <text evidence="6">The sequence shown here is derived from an EMBL/GenBank/DDBJ whole genome shotgun (WGS) entry which is preliminary data.</text>
</comment>
<dbReference type="Pfam" id="PF01494">
    <property type="entry name" value="FAD_binding_3"/>
    <property type="match status" value="1"/>
</dbReference>
<evidence type="ECO:0000256" key="1">
    <source>
        <dbReference type="ARBA" id="ARBA00001974"/>
    </source>
</evidence>
<evidence type="ECO:0000313" key="7">
    <source>
        <dbReference type="Proteomes" id="UP001147733"/>
    </source>
</evidence>
<evidence type="ECO:0000313" key="6">
    <source>
        <dbReference type="EMBL" id="KAJ5224575.1"/>
    </source>
</evidence>
<reference evidence="6" key="1">
    <citation type="submission" date="2022-11" db="EMBL/GenBank/DDBJ databases">
        <authorList>
            <person name="Petersen C."/>
        </authorList>
    </citation>
    <scope>NUCLEOTIDE SEQUENCE</scope>
    <source>
        <strain evidence="6">IBT 23319</strain>
    </source>
</reference>
<dbReference type="PANTHER" id="PTHR43004">
    <property type="entry name" value="TRK SYSTEM POTASSIUM UPTAKE PROTEIN"/>
    <property type="match status" value="1"/>
</dbReference>
<keyword evidence="4" id="KW-0560">Oxidoreductase</keyword>
<dbReference type="GeneID" id="81386163"/>
<keyword evidence="7" id="KW-1185">Reference proteome</keyword>
<dbReference type="SUPFAM" id="SSF51905">
    <property type="entry name" value="FAD/NAD(P)-binding domain"/>
    <property type="match status" value="1"/>
</dbReference>
<dbReference type="Gene3D" id="3.30.70.2450">
    <property type="match status" value="1"/>
</dbReference>
<dbReference type="GO" id="GO:0071949">
    <property type="term" value="F:FAD binding"/>
    <property type="evidence" value="ECO:0007669"/>
    <property type="project" value="InterPro"/>
</dbReference>
<dbReference type="EMBL" id="JAPQKT010000007">
    <property type="protein sequence ID" value="KAJ5224575.1"/>
    <property type="molecule type" value="Genomic_DNA"/>
</dbReference>
<evidence type="ECO:0000256" key="2">
    <source>
        <dbReference type="ARBA" id="ARBA00022630"/>
    </source>
</evidence>
<dbReference type="RefSeq" id="XP_056498547.1">
    <property type="nucleotide sequence ID" value="XM_056646996.1"/>
</dbReference>
<keyword evidence="2" id="KW-0285">Flavoprotein</keyword>
<dbReference type="InterPro" id="IPR002938">
    <property type="entry name" value="FAD-bd"/>
</dbReference>
<keyword evidence="3" id="KW-0274">FAD</keyword>
<dbReference type="GO" id="GO:0016709">
    <property type="term" value="F:oxidoreductase activity, acting on paired donors, with incorporation or reduction of molecular oxygen, NAD(P)H as one donor, and incorporation of one atom of oxygen"/>
    <property type="evidence" value="ECO:0007669"/>
    <property type="project" value="UniProtKB-ARBA"/>
</dbReference>
<dbReference type="Gene3D" id="3.40.30.120">
    <property type="match status" value="1"/>
</dbReference>
<dbReference type="OrthoDB" id="2096480at2759"/>
<evidence type="ECO:0000259" key="5">
    <source>
        <dbReference type="Pfam" id="PF01494"/>
    </source>
</evidence>
<name>A0A9W9NR29_PENCI</name>
<dbReference type="AlphaFoldDB" id="A0A9W9NR29"/>
<gene>
    <name evidence="6" type="ORF">N7469_008078</name>
</gene>
<evidence type="ECO:0000256" key="4">
    <source>
        <dbReference type="ARBA" id="ARBA00023002"/>
    </source>
</evidence>
<protein>
    <submittedName>
        <fullName evidence="6">Pentachlorophenol 4-monooxygenase</fullName>
    </submittedName>
</protein>
<dbReference type="Gene3D" id="3.50.50.60">
    <property type="entry name" value="FAD/NAD(P)-binding domain"/>
    <property type="match status" value="1"/>
</dbReference>
<organism evidence="6 7">
    <name type="scientific">Penicillium citrinum</name>
    <dbReference type="NCBI Taxonomy" id="5077"/>
    <lineage>
        <taxon>Eukaryota</taxon>
        <taxon>Fungi</taxon>
        <taxon>Dikarya</taxon>
        <taxon>Ascomycota</taxon>
        <taxon>Pezizomycotina</taxon>
        <taxon>Eurotiomycetes</taxon>
        <taxon>Eurotiomycetidae</taxon>
        <taxon>Eurotiales</taxon>
        <taxon>Aspergillaceae</taxon>
        <taxon>Penicillium</taxon>
    </lineage>
</organism>
<reference evidence="6" key="2">
    <citation type="journal article" date="2023" name="IMA Fungus">
        <title>Comparative genomic study of the Penicillium genus elucidates a diverse pangenome and 15 lateral gene transfer events.</title>
        <authorList>
            <person name="Petersen C."/>
            <person name="Sorensen T."/>
            <person name="Nielsen M.R."/>
            <person name="Sondergaard T.E."/>
            <person name="Sorensen J.L."/>
            <person name="Fitzpatrick D.A."/>
            <person name="Frisvad J.C."/>
            <person name="Nielsen K.L."/>
        </authorList>
    </citation>
    <scope>NUCLEOTIDE SEQUENCE</scope>
    <source>
        <strain evidence="6">IBT 23319</strain>
    </source>
</reference>
<sequence>MTKLYDVVIAGAGPVGLFLACELSLRQISVLILERNTQQESPWKIEPLGLRGLNTQSVEAFHRRGLLDKLFNMKDRNEYPGQTPKKPGFQFGGHFAGLKINANQLDLTRWKYRLPGPALSPGPTSMHQIEKILTSRAESLGVKILRGYAVNCISEDERLVTIGTKNNRSFRGKWLVGCDGGRSLVRKEAGFEFRGTEAKLTGYATHIEIDGREKLKPGFNVSRTGMYINVPNGAFHLMDFDEASFDRARDITKEHLQDVLNRAIDRTDIKITKVHLASSYTDRSMQATKYRRNRVLLAGDAAHIHSPLGGQGLNLGLGDAMNLGWKLAATVRKEENQEEVGDLSLLDTYQSERYPVAEWVLDWTRAQVTALKPDAFGRATRKLMEDLIQTDDGANLFLDRIWGLSQRYTLGEEPRHAHPLVGCSSPDFELGDGSRLGQKLVGGRGLLLDFGRNSELQTLVEGDYAGKVDFLRADAKEKCGLGALLVRPDGVVAWVVEGDAKPDIDAAKAALEEWFA</sequence>
<dbReference type="Proteomes" id="UP001147733">
    <property type="component" value="Unassembled WGS sequence"/>
</dbReference>
<dbReference type="PRINTS" id="PR00420">
    <property type="entry name" value="RNGMNOXGNASE"/>
</dbReference>
<feature type="domain" description="FAD-binding" evidence="5">
    <location>
        <begin position="5"/>
        <end position="364"/>
    </location>
</feature>
<dbReference type="InterPro" id="IPR036188">
    <property type="entry name" value="FAD/NAD-bd_sf"/>
</dbReference>
<dbReference type="PROSITE" id="PS51257">
    <property type="entry name" value="PROKAR_LIPOPROTEIN"/>
    <property type="match status" value="1"/>
</dbReference>
<dbReference type="PANTHER" id="PTHR43004:SF19">
    <property type="entry name" value="BINDING MONOOXYGENASE, PUTATIVE (JCVI)-RELATED"/>
    <property type="match status" value="1"/>
</dbReference>
<dbReference type="InterPro" id="IPR050641">
    <property type="entry name" value="RIFMO-like"/>
</dbReference>
<evidence type="ECO:0000256" key="3">
    <source>
        <dbReference type="ARBA" id="ARBA00022827"/>
    </source>
</evidence>
<accession>A0A9W9NR29</accession>
<dbReference type="Pfam" id="PF21274">
    <property type="entry name" value="Rng_hyd_C"/>
    <property type="match status" value="1"/>
</dbReference>